<sequence>MGYPHLPIPHSPFPIPHSLFPIPYSPFPIPHSPFPPQPHLTILVDLLYSERKQRYYNFCKQTLIQILP</sequence>
<keyword evidence="2" id="KW-1185">Reference proteome</keyword>
<dbReference type="RefSeq" id="WP_283769077.1">
    <property type="nucleotide sequence ID" value="NZ_JAQOSO010000114.1"/>
</dbReference>
<proteinExistence type="predicted"/>
<protein>
    <submittedName>
        <fullName evidence="1">Uncharacterized protein</fullName>
    </submittedName>
</protein>
<evidence type="ECO:0000313" key="1">
    <source>
        <dbReference type="EMBL" id="MDJ1176807.1"/>
    </source>
</evidence>
<reference evidence="1 2" key="1">
    <citation type="submission" date="2023-01" db="EMBL/GenBank/DDBJ databases">
        <title>Novel diversity within Roseofilum (Cyanobacteria; Desertifilaceae) from marine benthic mats with descriptions of four novel species.</title>
        <authorList>
            <person name="Wang Y."/>
            <person name="Berthold D.E."/>
            <person name="Hu J."/>
            <person name="Lefler F.W."/>
            <person name="Laughinghouse H.D. IV."/>
        </authorList>
    </citation>
    <scope>NUCLEOTIDE SEQUENCE [LARGE SCALE GENOMIC DNA]</scope>
    <source>
        <strain evidence="1 2">BLCC-M114</strain>
    </source>
</reference>
<gene>
    <name evidence="1" type="ORF">PMG25_22210</name>
</gene>
<evidence type="ECO:0000313" key="2">
    <source>
        <dbReference type="Proteomes" id="UP001235849"/>
    </source>
</evidence>
<name>A0ABT7BCB8_9CYAN</name>
<organism evidence="1 2">
    <name type="scientific">Roseofilum capinflatum BLCC-M114</name>
    <dbReference type="NCBI Taxonomy" id="3022440"/>
    <lineage>
        <taxon>Bacteria</taxon>
        <taxon>Bacillati</taxon>
        <taxon>Cyanobacteriota</taxon>
        <taxon>Cyanophyceae</taxon>
        <taxon>Desertifilales</taxon>
        <taxon>Desertifilaceae</taxon>
        <taxon>Roseofilum</taxon>
        <taxon>Roseofilum capinflatum</taxon>
    </lineage>
</organism>
<dbReference type="EMBL" id="JAQOSO010000114">
    <property type="protein sequence ID" value="MDJ1176807.1"/>
    <property type="molecule type" value="Genomic_DNA"/>
</dbReference>
<comment type="caution">
    <text evidence="1">The sequence shown here is derived from an EMBL/GenBank/DDBJ whole genome shotgun (WGS) entry which is preliminary data.</text>
</comment>
<dbReference type="Proteomes" id="UP001235849">
    <property type="component" value="Unassembled WGS sequence"/>
</dbReference>
<accession>A0ABT7BCB8</accession>